<dbReference type="Proteomes" id="UP000273044">
    <property type="component" value="Chromosome"/>
</dbReference>
<dbReference type="EMBL" id="LR134406">
    <property type="protein sequence ID" value="VEH69100.1"/>
    <property type="molecule type" value="Genomic_DNA"/>
</dbReference>
<gene>
    <name evidence="1" type="ORF">NCTC12967_00364</name>
</gene>
<proteinExistence type="predicted"/>
<evidence type="ECO:0000313" key="1">
    <source>
        <dbReference type="EMBL" id="VEH69100.1"/>
    </source>
</evidence>
<reference evidence="1 2" key="1">
    <citation type="submission" date="2018-12" db="EMBL/GenBank/DDBJ databases">
        <authorList>
            <consortium name="Pathogen Informatics"/>
        </authorList>
    </citation>
    <scope>NUCLEOTIDE SEQUENCE [LARGE SCALE GENOMIC DNA]</scope>
    <source>
        <strain evidence="1 2">NCTC12967</strain>
    </source>
</reference>
<name>A0A3S4UCX5_9ACTN</name>
<dbReference type="AlphaFoldDB" id="A0A3S4UCX5"/>
<evidence type="ECO:0000313" key="2">
    <source>
        <dbReference type="Proteomes" id="UP000273044"/>
    </source>
</evidence>
<protein>
    <submittedName>
        <fullName evidence="1">Uncharacterized protein</fullName>
    </submittedName>
</protein>
<accession>A0A3S4UCX5</accession>
<keyword evidence="2" id="KW-1185">Reference proteome</keyword>
<organism evidence="1 2">
    <name type="scientific">Arachnia propionica</name>
    <dbReference type="NCBI Taxonomy" id="1750"/>
    <lineage>
        <taxon>Bacteria</taxon>
        <taxon>Bacillati</taxon>
        <taxon>Actinomycetota</taxon>
        <taxon>Actinomycetes</taxon>
        <taxon>Propionibacteriales</taxon>
        <taxon>Propionibacteriaceae</taxon>
        <taxon>Arachnia</taxon>
    </lineage>
</organism>
<sequence length="377" mass="40412">MKLTASNSDFHIHPTAHGPVVITEGILPTVATGKKIISLEPSTGSVKWLRVSNTLGPVERSTGLRSEEPRTDMIAATPQSWAFTPQVVVSPNGKYLAIRTHSYLDPEDSENIGDQRVGITVLNAETGETVRNVEVSGLVLGQALTNDSLAVETAQNYYPAGTGVINAFSLSKAQAEPTSFRSDHWLIGASPESLLMSQELPSHDGSGASWPYAITRTNTAGKELGTVIGVRGLHPGGWVDRFKDPEAAAEIANSQGDASERTKALEALQHELFHVDTGTTLDAANLLVADVVLPTGSGILLYTQRTESEEEKTVIYPTPVSWLDTTNGRNSLSQEKTTQILHHASQHVWNDGFFPSLTTLTPGVEAPPGSLPLPKEQ</sequence>